<feature type="transmembrane region" description="Helical" evidence="7">
    <location>
        <begin position="136"/>
        <end position="158"/>
    </location>
</feature>
<dbReference type="PANTHER" id="PTHR33048:SF55">
    <property type="entry name" value="INTEGRAL MEMBRANE PROTEIN"/>
    <property type="match status" value="1"/>
</dbReference>
<gene>
    <name evidence="9" type="ORF">B0H63DRAFT_213152</name>
</gene>
<protein>
    <recommendedName>
        <fullName evidence="8">Rhodopsin domain-containing protein</fullName>
    </recommendedName>
</protein>
<keyword evidence="4 7" id="KW-0472">Membrane</keyword>
<evidence type="ECO:0000256" key="6">
    <source>
        <dbReference type="SAM" id="MobiDB-lite"/>
    </source>
</evidence>
<feature type="compositionally biased region" description="Polar residues" evidence="6">
    <location>
        <begin position="383"/>
        <end position="397"/>
    </location>
</feature>
<evidence type="ECO:0000256" key="2">
    <source>
        <dbReference type="ARBA" id="ARBA00022692"/>
    </source>
</evidence>
<comment type="similarity">
    <text evidence="5">Belongs to the SAT4 family.</text>
</comment>
<keyword evidence="10" id="KW-1185">Reference proteome</keyword>
<feature type="domain" description="Rhodopsin" evidence="8">
    <location>
        <begin position="60"/>
        <end position="325"/>
    </location>
</feature>
<comment type="subcellular location">
    <subcellularLocation>
        <location evidence="1">Membrane</location>
        <topology evidence="1">Multi-pass membrane protein</topology>
    </subcellularLocation>
</comment>
<dbReference type="InterPro" id="IPR049326">
    <property type="entry name" value="Rhodopsin_dom_fungi"/>
</dbReference>
<evidence type="ECO:0000313" key="10">
    <source>
        <dbReference type="Proteomes" id="UP001285441"/>
    </source>
</evidence>
<evidence type="ECO:0000313" key="9">
    <source>
        <dbReference type="EMBL" id="KAK3381727.1"/>
    </source>
</evidence>
<comment type="caution">
    <text evidence="9">The sequence shown here is derived from an EMBL/GenBank/DDBJ whole genome shotgun (WGS) entry which is preliminary data.</text>
</comment>
<reference evidence="9" key="2">
    <citation type="submission" date="2023-06" db="EMBL/GenBank/DDBJ databases">
        <authorList>
            <consortium name="Lawrence Berkeley National Laboratory"/>
            <person name="Haridas S."/>
            <person name="Hensen N."/>
            <person name="Bonometti L."/>
            <person name="Westerberg I."/>
            <person name="Brannstrom I.O."/>
            <person name="Guillou S."/>
            <person name="Cros-Aarteil S."/>
            <person name="Calhoun S."/>
            <person name="Kuo A."/>
            <person name="Mondo S."/>
            <person name="Pangilinan J."/>
            <person name="Riley R."/>
            <person name="LaButti K."/>
            <person name="Andreopoulos B."/>
            <person name="Lipzen A."/>
            <person name="Chen C."/>
            <person name="Yanf M."/>
            <person name="Daum C."/>
            <person name="Ng V."/>
            <person name="Clum A."/>
            <person name="Steindorff A."/>
            <person name="Ohm R."/>
            <person name="Martin F."/>
            <person name="Silar P."/>
            <person name="Natvig D."/>
            <person name="Lalanne C."/>
            <person name="Gautier V."/>
            <person name="Ament-velasquez S.L."/>
            <person name="Kruys A."/>
            <person name="Hutchinson M.I."/>
            <person name="Powell A.J."/>
            <person name="Barry K."/>
            <person name="Miller A.N."/>
            <person name="Grigoriev I.V."/>
            <person name="Debuchy R."/>
            <person name="Gladieux P."/>
            <person name="Thoren M.H."/>
            <person name="Johannesson H."/>
        </authorList>
    </citation>
    <scope>NUCLEOTIDE SEQUENCE</scope>
    <source>
        <strain evidence="9">CBS 232.78</strain>
    </source>
</reference>
<dbReference type="Pfam" id="PF20684">
    <property type="entry name" value="Fung_rhodopsin"/>
    <property type="match status" value="1"/>
</dbReference>
<evidence type="ECO:0000256" key="1">
    <source>
        <dbReference type="ARBA" id="ARBA00004141"/>
    </source>
</evidence>
<feature type="transmembrane region" description="Helical" evidence="7">
    <location>
        <begin position="249"/>
        <end position="270"/>
    </location>
</feature>
<dbReference type="Proteomes" id="UP001285441">
    <property type="component" value="Unassembled WGS sequence"/>
</dbReference>
<dbReference type="GO" id="GO:0016020">
    <property type="term" value="C:membrane"/>
    <property type="evidence" value="ECO:0007669"/>
    <property type="project" value="UniProtKB-SubCell"/>
</dbReference>
<evidence type="ECO:0000256" key="7">
    <source>
        <dbReference type="SAM" id="Phobius"/>
    </source>
</evidence>
<feature type="region of interest" description="Disordered" evidence="6">
    <location>
        <begin position="376"/>
        <end position="407"/>
    </location>
</feature>
<evidence type="ECO:0000259" key="8">
    <source>
        <dbReference type="Pfam" id="PF20684"/>
    </source>
</evidence>
<dbReference type="InterPro" id="IPR052337">
    <property type="entry name" value="SAT4-like"/>
</dbReference>
<evidence type="ECO:0000256" key="4">
    <source>
        <dbReference type="ARBA" id="ARBA00023136"/>
    </source>
</evidence>
<dbReference type="PANTHER" id="PTHR33048">
    <property type="entry name" value="PTH11-LIKE INTEGRAL MEMBRANE PROTEIN (AFU_ORTHOLOGUE AFUA_5G11245)"/>
    <property type="match status" value="1"/>
</dbReference>
<feature type="region of interest" description="Disordered" evidence="6">
    <location>
        <begin position="487"/>
        <end position="516"/>
    </location>
</feature>
<feature type="transmembrane region" description="Helical" evidence="7">
    <location>
        <begin position="39"/>
        <end position="60"/>
    </location>
</feature>
<feature type="transmembrane region" description="Helical" evidence="7">
    <location>
        <begin position="170"/>
        <end position="191"/>
    </location>
</feature>
<feature type="region of interest" description="Disordered" evidence="6">
    <location>
        <begin position="537"/>
        <end position="572"/>
    </location>
</feature>
<dbReference type="EMBL" id="JAULSW010000005">
    <property type="protein sequence ID" value="KAK3381727.1"/>
    <property type="molecule type" value="Genomic_DNA"/>
</dbReference>
<feature type="transmembrane region" description="Helical" evidence="7">
    <location>
        <begin position="211"/>
        <end position="237"/>
    </location>
</feature>
<evidence type="ECO:0000256" key="3">
    <source>
        <dbReference type="ARBA" id="ARBA00022989"/>
    </source>
</evidence>
<dbReference type="AlphaFoldDB" id="A0AAE0TW47"/>
<feature type="transmembrane region" description="Helical" evidence="7">
    <location>
        <begin position="72"/>
        <end position="96"/>
    </location>
</feature>
<evidence type="ECO:0000256" key="5">
    <source>
        <dbReference type="ARBA" id="ARBA00038359"/>
    </source>
</evidence>
<reference evidence="9" key="1">
    <citation type="journal article" date="2023" name="Mol. Phylogenet. Evol.">
        <title>Genome-scale phylogeny and comparative genomics of the fungal order Sordariales.</title>
        <authorList>
            <person name="Hensen N."/>
            <person name="Bonometti L."/>
            <person name="Westerberg I."/>
            <person name="Brannstrom I.O."/>
            <person name="Guillou S."/>
            <person name="Cros-Aarteil S."/>
            <person name="Calhoun S."/>
            <person name="Haridas S."/>
            <person name="Kuo A."/>
            <person name="Mondo S."/>
            <person name="Pangilinan J."/>
            <person name="Riley R."/>
            <person name="LaButti K."/>
            <person name="Andreopoulos B."/>
            <person name="Lipzen A."/>
            <person name="Chen C."/>
            <person name="Yan M."/>
            <person name="Daum C."/>
            <person name="Ng V."/>
            <person name="Clum A."/>
            <person name="Steindorff A."/>
            <person name="Ohm R.A."/>
            <person name="Martin F."/>
            <person name="Silar P."/>
            <person name="Natvig D.O."/>
            <person name="Lalanne C."/>
            <person name="Gautier V."/>
            <person name="Ament-Velasquez S.L."/>
            <person name="Kruys A."/>
            <person name="Hutchinson M.I."/>
            <person name="Powell A.J."/>
            <person name="Barry K."/>
            <person name="Miller A.N."/>
            <person name="Grigoriev I.V."/>
            <person name="Debuchy R."/>
            <person name="Gladieux P."/>
            <person name="Hiltunen Thoren M."/>
            <person name="Johannesson H."/>
        </authorList>
    </citation>
    <scope>NUCLEOTIDE SEQUENCE</scope>
    <source>
        <strain evidence="9">CBS 232.78</strain>
    </source>
</reference>
<keyword evidence="3 7" id="KW-1133">Transmembrane helix</keyword>
<proteinExistence type="inferred from homology"/>
<keyword evidence="2 7" id="KW-0812">Transmembrane</keyword>
<name>A0AAE0TW47_9PEZI</name>
<accession>A0AAE0TW47</accession>
<sequence length="572" mass="62558">MSIMAEPGHTKFNLTYPPLPYSGSPVVEDPSSEGNADSIIPGILFGILVPHIVCTVIILARAWSRLFLLRKWFLDDTLILLAWIFSTAVCIVYSIAAKSPGIHATMTNDYNYASDDSNTAGEHEQAALRPYMLRTYIGLIFYQLCLCLTKLSILTFYLRIFSSRPVEKRLAWATVILVLLYGCPLLFISVFQCHPTTGHFFGTPMKCFTFVPMLIASTSLHTATDAWLIVLIIPCIIRLADLPPRQKAALALVLSLGIFVIAASLTRLQLSLRANYRPEVGDDGDADGVQVVAANTLAFFVMTVLELDLALICASAPTLRPVLARFWPRLMGLGEPDVASSGDGGAGQRRWVSDEDGRSVDLTSVVSYHGYPWTQPSTPLPQLATSPSRSKNPSMINIPSAPPSSAPSVLVPPVPPLAVFRTPTTLSLRSFMSSIAPRSRGHTTSSGRPAEDRTGLLDGQSPLDEVERKRRSSVGFEGYYDQYMGYNNGVDDNQSKRRSRNMKRYSGTGSAGRYSGRWGDSQESFVLGMNDPNSPTRLSPILSADSGLRGGLFVGRPLTERGLESRGKDEEK</sequence>
<organism evidence="9 10">
    <name type="scientific">Podospora didyma</name>
    <dbReference type="NCBI Taxonomy" id="330526"/>
    <lineage>
        <taxon>Eukaryota</taxon>
        <taxon>Fungi</taxon>
        <taxon>Dikarya</taxon>
        <taxon>Ascomycota</taxon>
        <taxon>Pezizomycotina</taxon>
        <taxon>Sordariomycetes</taxon>
        <taxon>Sordariomycetidae</taxon>
        <taxon>Sordariales</taxon>
        <taxon>Podosporaceae</taxon>
        <taxon>Podospora</taxon>
    </lineage>
</organism>
<feature type="compositionally biased region" description="Basic and acidic residues" evidence="6">
    <location>
        <begin position="558"/>
        <end position="572"/>
    </location>
</feature>
<feature type="region of interest" description="Disordered" evidence="6">
    <location>
        <begin position="433"/>
        <end position="471"/>
    </location>
</feature>